<gene>
    <name evidence="1" type="ORF">CHRIB12_LOCUS24158</name>
    <name evidence="3" type="ORF">RhiirA1_448512</name>
    <name evidence="2" type="ORF">RhiirA5_427177</name>
</gene>
<dbReference type="EMBL" id="LLXJ01001689">
    <property type="protein sequence ID" value="PKC01138.1"/>
    <property type="molecule type" value="Genomic_DNA"/>
</dbReference>
<dbReference type="Proteomes" id="UP000232688">
    <property type="component" value="Unassembled WGS sequence"/>
</dbReference>
<comment type="caution">
    <text evidence="3">The sequence shown here is derived from an EMBL/GenBank/DDBJ whole genome shotgun (WGS) entry which is preliminary data.</text>
</comment>
<dbReference type="EMBL" id="LLXH01000018">
    <property type="protein sequence ID" value="PKC75721.1"/>
    <property type="molecule type" value="Genomic_DNA"/>
</dbReference>
<reference evidence="2 5" key="2">
    <citation type="submission" date="2017-09" db="EMBL/GenBank/DDBJ databases">
        <title>Extensive intraspecific genome diversity in a model arbuscular mycorrhizal fungus.</title>
        <authorList>
            <person name="Chen E.C."/>
            <person name="Morin E."/>
            <person name="Beaudet D."/>
            <person name="Noel J."/>
            <person name="Ndikumana S."/>
            <person name="Charron P."/>
            <person name="St-Onge C."/>
            <person name="Giorgi J."/>
            <person name="Grigoriev I.V."/>
            <person name="Roux C."/>
            <person name="Martin F.M."/>
            <person name="Corradi N."/>
        </authorList>
    </citation>
    <scope>NUCLEOTIDE SEQUENCE [LARGE SCALE GENOMIC DNA]</scope>
    <source>
        <strain evidence="2 5">A5</strain>
    </source>
</reference>
<reference evidence="2 5" key="1">
    <citation type="submission" date="2016-04" db="EMBL/GenBank/DDBJ databases">
        <title>Genome analyses suggest a sexual origin of heterokaryosis in a supposedly ancient asexual fungus.</title>
        <authorList>
            <person name="Ropars J."/>
            <person name="Sedzielewska K."/>
            <person name="Noel J."/>
            <person name="Charron P."/>
            <person name="Farinelli L."/>
            <person name="Marton T."/>
            <person name="Kruger M."/>
            <person name="Pelin A."/>
            <person name="Brachmann A."/>
            <person name="Corradi N."/>
        </authorList>
    </citation>
    <scope>NUCLEOTIDE SEQUENCE [LARGE SCALE GENOMIC DNA]</scope>
    <source>
        <strain evidence="2 5">A5</strain>
    </source>
</reference>
<dbReference type="Proteomes" id="UP000232722">
    <property type="component" value="Unassembled WGS sequence"/>
</dbReference>
<reference evidence="3 4" key="3">
    <citation type="submission" date="2017-10" db="EMBL/GenBank/DDBJ databases">
        <title>Extensive intraspecific genome diversity in a model arbuscular mycorrhizal fungus.</title>
        <authorList>
            <person name="Chen E.C.H."/>
            <person name="Morin E."/>
            <person name="Baudet D."/>
            <person name="Noel J."/>
            <person name="Ndikumana S."/>
            <person name="Charron P."/>
            <person name="St-Onge C."/>
            <person name="Giorgi J."/>
            <person name="Grigoriev I.V."/>
            <person name="Roux C."/>
            <person name="Martin F.M."/>
            <person name="Corradi N."/>
        </authorList>
    </citation>
    <scope>NUCLEOTIDE SEQUENCE [LARGE SCALE GENOMIC DNA]</scope>
    <source>
        <strain evidence="3 4">A1</strain>
    </source>
</reference>
<sequence length="71" mass="8454">MLRLRLGLRLRLSSGNNNYENYKSGLENENEKQVLNISKEFDLWKKVNRFFNKYTLSKSFAIENAEKIILL</sequence>
<dbReference type="VEuPathDB" id="FungiDB:RhiirFUN_008644"/>
<reference evidence="3 4" key="4">
    <citation type="submission" date="2017-10" db="EMBL/GenBank/DDBJ databases">
        <title>Genome analyses suggest a sexual origin of heterokaryosis in a supposedly ancient asexual fungus.</title>
        <authorList>
            <person name="Corradi N."/>
            <person name="Sedzielewska K."/>
            <person name="Noel J."/>
            <person name="Charron P."/>
            <person name="Farinelli L."/>
            <person name="Marton T."/>
            <person name="Kruger M."/>
            <person name="Pelin A."/>
            <person name="Brachmann A."/>
            <person name="Corradi N."/>
        </authorList>
    </citation>
    <scope>NUCLEOTIDE SEQUENCE [LARGE SCALE GENOMIC DNA]</scope>
    <source>
        <strain evidence="3 4">A1</strain>
    </source>
</reference>
<evidence type="ECO:0000313" key="4">
    <source>
        <dbReference type="Proteomes" id="UP000232688"/>
    </source>
</evidence>
<accession>A0A2I1FE35</accession>
<proteinExistence type="predicted"/>
<organism evidence="3 4">
    <name type="scientific">Rhizophagus irregularis</name>
    <dbReference type="NCBI Taxonomy" id="588596"/>
    <lineage>
        <taxon>Eukaryota</taxon>
        <taxon>Fungi</taxon>
        <taxon>Fungi incertae sedis</taxon>
        <taxon>Mucoromycota</taxon>
        <taxon>Glomeromycotina</taxon>
        <taxon>Glomeromycetes</taxon>
        <taxon>Glomerales</taxon>
        <taxon>Glomeraceae</taxon>
        <taxon>Rhizophagus</taxon>
    </lineage>
</organism>
<dbReference type="EMBL" id="CAGKOT010000108">
    <property type="protein sequence ID" value="CAB5396074.1"/>
    <property type="molecule type" value="Genomic_DNA"/>
</dbReference>
<evidence type="ECO:0000313" key="2">
    <source>
        <dbReference type="EMBL" id="PKC01138.1"/>
    </source>
</evidence>
<evidence type="ECO:0000313" key="3">
    <source>
        <dbReference type="EMBL" id="PKC75721.1"/>
    </source>
</evidence>
<dbReference type="VEuPathDB" id="FungiDB:RhiirA1_448512"/>
<name>A0A2I1FE35_9GLOM</name>
<evidence type="ECO:0000313" key="1">
    <source>
        <dbReference type="EMBL" id="CAB5396074.1"/>
    </source>
</evidence>
<dbReference type="SMR" id="A0A2I1FE35"/>
<dbReference type="OrthoDB" id="2386061at2759"/>
<reference evidence="1" key="5">
    <citation type="submission" date="2020-05" db="EMBL/GenBank/DDBJ databases">
        <authorList>
            <person name="Rincon C."/>
            <person name="Sanders R I."/>
            <person name="Robbins C."/>
            <person name="Chaturvedi A."/>
        </authorList>
    </citation>
    <scope>NUCLEOTIDE SEQUENCE</scope>
    <source>
        <strain evidence="1">CHB12</strain>
    </source>
</reference>
<dbReference type="Proteomes" id="UP000684084">
    <property type="component" value="Unassembled WGS sequence"/>
</dbReference>
<evidence type="ECO:0000313" key="5">
    <source>
        <dbReference type="Proteomes" id="UP000232722"/>
    </source>
</evidence>
<protein>
    <submittedName>
        <fullName evidence="3">Uncharacterized protein</fullName>
    </submittedName>
</protein>
<dbReference type="AlphaFoldDB" id="A0A2I1FE35"/>